<evidence type="ECO:0000313" key="2">
    <source>
        <dbReference type="EMBL" id="PNG20327.1"/>
    </source>
</evidence>
<name>A0A2N8TMT7_9ACTN</name>
<evidence type="ECO:0000313" key="3">
    <source>
        <dbReference type="Proteomes" id="UP000235943"/>
    </source>
</evidence>
<gene>
    <name evidence="2" type="ORF">C1J00_20910</name>
</gene>
<dbReference type="EMBL" id="POUC01000151">
    <property type="protein sequence ID" value="PNG20327.1"/>
    <property type="molecule type" value="Genomic_DNA"/>
</dbReference>
<dbReference type="Proteomes" id="UP000235943">
    <property type="component" value="Unassembled WGS sequence"/>
</dbReference>
<dbReference type="AlphaFoldDB" id="A0A2N8TMT7"/>
<reference evidence="2 3" key="1">
    <citation type="submission" date="2018-01" db="EMBL/GenBank/DDBJ databases">
        <title>Draft genome sequence of Streptomyces sp. 13K301.</title>
        <authorList>
            <person name="Sahin N."/>
            <person name="Saygin H."/>
            <person name="Ay H."/>
        </authorList>
    </citation>
    <scope>NUCLEOTIDE SEQUENCE [LARGE SCALE GENOMIC DNA]</scope>
    <source>
        <strain evidence="2 3">13K301</strain>
    </source>
</reference>
<protein>
    <recommendedName>
        <fullName evidence="4">Tail assembly chaperone</fullName>
    </recommendedName>
</protein>
<dbReference type="OrthoDB" id="3537806at2"/>
<evidence type="ECO:0008006" key="4">
    <source>
        <dbReference type="Google" id="ProtNLM"/>
    </source>
</evidence>
<keyword evidence="3" id="KW-1185">Reference proteome</keyword>
<proteinExistence type="predicted"/>
<feature type="compositionally biased region" description="Low complexity" evidence="1">
    <location>
        <begin position="150"/>
        <end position="164"/>
    </location>
</feature>
<feature type="region of interest" description="Disordered" evidence="1">
    <location>
        <begin position="114"/>
        <end position="164"/>
    </location>
</feature>
<feature type="compositionally biased region" description="Low complexity" evidence="1">
    <location>
        <begin position="121"/>
        <end position="141"/>
    </location>
</feature>
<comment type="caution">
    <text evidence="2">The sequence shown here is derived from an EMBL/GenBank/DDBJ whole genome shotgun (WGS) entry which is preliminary data.</text>
</comment>
<dbReference type="RefSeq" id="WP_102910595.1">
    <property type="nucleotide sequence ID" value="NZ_POUC01000151.1"/>
</dbReference>
<sequence>MSPARRPTAAGHETWDAFWAEVSGGRTEVIRGVEVQVPTDMPLAMERRIEELRDSEREEDVAELVELLFGADVMAEWVQAGMGATEFQTVLTWGMAQAGGRDLSFGEALELVRSGGGEGKTVGPKGPNRAARRSAPAKPSAAGGGRSKRTSSGSTSSSRKTSRA</sequence>
<evidence type="ECO:0000256" key="1">
    <source>
        <dbReference type="SAM" id="MobiDB-lite"/>
    </source>
</evidence>
<accession>A0A2N8TMT7</accession>
<organism evidence="2 3">
    <name type="scientific">Streptomyces cahuitamycinicus</name>
    <dbReference type="NCBI Taxonomy" id="2070367"/>
    <lineage>
        <taxon>Bacteria</taxon>
        <taxon>Bacillati</taxon>
        <taxon>Actinomycetota</taxon>
        <taxon>Actinomycetes</taxon>
        <taxon>Kitasatosporales</taxon>
        <taxon>Streptomycetaceae</taxon>
        <taxon>Streptomyces</taxon>
    </lineage>
</organism>